<evidence type="ECO:0000256" key="1">
    <source>
        <dbReference type="ARBA" id="ARBA00022737"/>
    </source>
</evidence>
<dbReference type="GO" id="GO:0051015">
    <property type="term" value="F:actin filament binding"/>
    <property type="evidence" value="ECO:0007669"/>
    <property type="project" value="InterPro"/>
</dbReference>
<dbReference type="Pfam" id="PF00630">
    <property type="entry name" value="Filamin"/>
    <property type="match status" value="1"/>
</dbReference>
<feature type="repeat" description="Filamin" evidence="2">
    <location>
        <begin position="13"/>
        <end position="109"/>
    </location>
</feature>
<protein>
    <submittedName>
        <fullName evidence="3">Uncharacterized protein</fullName>
    </submittedName>
</protein>
<keyword evidence="1" id="KW-0677">Repeat</keyword>
<reference evidence="3" key="1">
    <citation type="journal article" date="2020" name="J. Eukaryot. Microbiol.">
        <title>De novo Sequencing, Assembly and Annotation of the Transcriptome for the Free-Living Testate Amoeba Arcella intermedia.</title>
        <authorList>
            <person name="Ribeiro G.M."/>
            <person name="Porfirio-Sousa A.L."/>
            <person name="Maurer-Alcala X.X."/>
            <person name="Katz L.A."/>
            <person name="Lahr D.J.G."/>
        </authorList>
    </citation>
    <scope>NUCLEOTIDE SEQUENCE</scope>
</reference>
<dbReference type="Gene3D" id="2.60.40.10">
    <property type="entry name" value="Immunoglobulins"/>
    <property type="match status" value="2"/>
</dbReference>
<dbReference type="PROSITE" id="PS50194">
    <property type="entry name" value="FILAMIN_REPEAT"/>
    <property type="match status" value="2"/>
</dbReference>
<evidence type="ECO:0000313" key="3">
    <source>
        <dbReference type="EMBL" id="NDV33193.1"/>
    </source>
</evidence>
<organism evidence="3">
    <name type="scientific">Arcella intermedia</name>
    <dbReference type="NCBI Taxonomy" id="1963864"/>
    <lineage>
        <taxon>Eukaryota</taxon>
        <taxon>Amoebozoa</taxon>
        <taxon>Tubulinea</taxon>
        <taxon>Elardia</taxon>
        <taxon>Arcellinida</taxon>
        <taxon>Sphaerothecina</taxon>
        <taxon>Arcellidae</taxon>
        <taxon>Arcella</taxon>
    </lineage>
</organism>
<feature type="repeat" description="Filamin" evidence="2">
    <location>
        <begin position="114"/>
        <end position="214"/>
    </location>
</feature>
<dbReference type="AlphaFoldDB" id="A0A6B2L833"/>
<dbReference type="InterPro" id="IPR044801">
    <property type="entry name" value="Filamin"/>
</dbReference>
<dbReference type="EMBL" id="GIBP01004224">
    <property type="protein sequence ID" value="NDV33193.1"/>
    <property type="molecule type" value="Transcribed_RNA"/>
</dbReference>
<name>A0A6B2L833_9EUKA</name>
<dbReference type="PANTHER" id="PTHR38537">
    <property type="entry name" value="JITTERBUG, ISOFORM N"/>
    <property type="match status" value="1"/>
</dbReference>
<dbReference type="InterPro" id="IPR017868">
    <property type="entry name" value="Filamin/ABP280_repeat-like"/>
</dbReference>
<dbReference type="InterPro" id="IPR001298">
    <property type="entry name" value="Filamin/ABP280_rpt"/>
</dbReference>
<dbReference type="InterPro" id="IPR014756">
    <property type="entry name" value="Ig_E-set"/>
</dbReference>
<dbReference type="PANTHER" id="PTHR38537:SF16">
    <property type="entry name" value="CALPONIN-HOMOLOGY (CH) DOMAIN-CONTAINING PROTEIN"/>
    <property type="match status" value="1"/>
</dbReference>
<accession>A0A6B2L833</accession>
<sequence>MPLEISVDTPNYKLRVGGDGLKSGRIGHPAPILLKVLDKKTKKPVTLPPEKISLKSKGPGPLENLRVKAAKKLPGTYAILYSTETPGTYDLSVVVDKDETKTYPVEWHSTPVSSIPTDPHNVDVLGLDPVVAKDVPVNFTLVANDAHGKHKPVGGDPFDVIVTSPEGDRVPTEVKDLGNGEYDVSFTPDKEGPLDVSVAFAGVPVTEAPLHLEVTPDGFEPLSEVSVPIPFETSKYKLVNLELSMSRSSIRRPRNQLLFLSKHGSQY</sequence>
<dbReference type="SUPFAM" id="SSF81296">
    <property type="entry name" value="E set domains"/>
    <property type="match status" value="1"/>
</dbReference>
<dbReference type="InterPro" id="IPR013783">
    <property type="entry name" value="Ig-like_fold"/>
</dbReference>
<dbReference type="SMART" id="SM00557">
    <property type="entry name" value="IG_FLMN"/>
    <property type="match status" value="1"/>
</dbReference>
<dbReference type="GO" id="GO:0030036">
    <property type="term" value="P:actin cytoskeleton organization"/>
    <property type="evidence" value="ECO:0007669"/>
    <property type="project" value="InterPro"/>
</dbReference>
<evidence type="ECO:0000256" key="2">
    <source>
        <dbReference type="PROSITE-ProRule" id="PRU00087"/>
    </source>
</evidence>
<proteinExistence type="predicted"/>